<accession>A0A6A6CUA6</accession>
<feature type="binding site" description="axial binding residue" evidence="1">
    <location>
        <position position="358"/>
    </location>
    <ligand>
        <name>heme</name>
        <dbReference type="ChEBI" id="CHEBI:30413"/>
    </ligand>
    <ligandPart>
        <name>Fe</name>
        <dbReference type="ChEBI" id="CHEBI:18248"/>
    </ligandPart>
</feature>
<dbReference type="Gene3D" id="1.10.630.10">
    <property type="entry name" value="Cytochrome P450"/>
    <property type="match status" value="1"/>
</dbReference>
<dbReference type="PANTHER" id="PTHR24305">
    <property type="entry name" value="CYTOCHROME P450"/>
    <property type="match status" value="1"/>
</dbReference>
<protein>
    <recommendedName>
        <fullName evidence="4">Cytochrome P450</fullName>
    </recommendedName>
</protein>
<dbReference type="OrthoDB" id="2789670at2759"/>
<dbReference type="PRINTS" id="PR00463">
    <property type="entry name" value="EP450I"/>
</dbReference>
<proteinExistence type="predicted"/>
<dbReference type="GO" id="GO:0016705">
    <property type="term" value="F:oxidoreductase activity, acting on paired donors, with incorporation or reduction of molecular oxygen"/>
    <property type="evidence" value="ECO:0007669"/>
    <property type="project" value="InterPro"/>
</dbReference>
<dbReference type="InterPro" id="IPR001128">
    <property type="entry name" value="Cyt_P450"/>
</dbReference>
<dbReference type="EMBL" id="ML993588">
    <property type="protein sequence ID" value="KAF2169402.1"/>
    <property type="molecule type" value="Genomic_DNA"/>
</dbReference>
<keyword evidence="1" id="KW-0349">Heme</keyword>
<dbReference type="PANTHER" id="PTHR24305:SF172">
    <property type="entry name" value="P450, PUTATIVE (EUROFUNG)-RELATED"/>
    <property type="match status" value="1"/>
</dbReference>
<dbReference type="InterPro" id="IPR050121">
    <property type="entry name" value="Cytochrome_P450_monoxygenase"/>
</dbReference>
<dbReference type="GO" id="GO:0005506">
    <property type="term" value="F:iron ion binding"/>
    <property type="evidence" value="ECO:0007669"/>
    <property type="project" value="InterPro"/>
</dbReference>
<dbReference type="AlphaFoldDB" id="A0A6A6CUA6"/>
<organism evidence="2 3">
    <name type="scientific">Zasmidium cellare ATCC 36951</name>
    <dbReference type="NCBI Taxonomy" id="1080233"/>
    <lineage>
        <taxon>Eukaryota</taxon>
        <taxon>Fungi</taxon>
        <taxon>Dikarya</taxon>
        <taxon>Ascomycota</taxon>
        <taxon>Pezizomycotina</taxon>
        <taxon>Dothideomycetes</taxon>
        <taxon>Dothideomycetidae</taxon>
        <taxon>Mycosphaerellales</taxon>
        <taxon>Mycosphaerellaceae</taxon>
        <taxon>Zasmidium</taxon>
    </lineage>
</organism>
<dbReference type="InterPro" id="IPR002401">
    <property type="entry name" value="Cyt_P450_E_grp-I"/>
</dbReference>
<keyword evidence="3" id="KW-1185">Reference proteome</keyword>
<dbReference type="RefSeq" id="XP_033670291.1">
    <property type="nucleotide sequence ID" value="XM_033812135.1"/>
</dbReference>
<dbReference type="GO" id="GO:0004497">
    <property type="term" value="F:monooxygenase activity"/>
    <property type="evidence" value="ECO:0007669"/>
    <property type="project" value="InterPro"/>
</dbReference>
<gene>
    <name evidence="2" type="ORF">M409DRAFT_52650</name>
</gene>
<name>A0A6A6CUA6_ZASCE</name>
<dbReference type="PRINTS" id="PR00385">
    <property type="entry name" value="P450"/>
</dbReference>
<evidence type="ECO:0000256" key="1">
    <source>
        <dbReference type="PIRSR" id="PIRSR602401-1"/>
    </source>
</evidence>
<evidence type="ECO:0000313" key="3">
    <source>
        <dbReference type="Proteomes" id="UP000799537"/>
    </source>
</evidence>
<dbReference type="InterPro" id="IPR036396">
    <property type="entry name" value="Cyt_P450_sf"/>
</dbReference>
<dbReference type="GeneID" id="54565407"/>
<reference evidence="2" key="1">
    <citation type="journal article" date="2020" name="Stud. Mycol.">
        <title>101 Dothideomycetes genomes: a test case for predicting lifestyles and emergence of pathogens.</title>
        <authorList>
            <person name="Haridas S."/>
            <person name="Albert R."/>
            <person name="Binder M."/>
            <person name="Bloem J."/>
            <person name="Labutti K."/>
            <person name="Salamov A."/>
            <person name="Andreopoulos B."/>
            <person name="Baker S."/>
            <person name="Barry K."/>
            <person name="Bills G."/>
            <person name="Bluhm B."/>
            <person name="Cannon C."/>
            <person name="Castanera R."/>
            <person name="Culley D."/>
            <person name="Daum C."/>
            <person name="Ezra D."/>
            <person name="Gonzalez J."/>
            <person name="Henrissat B."/>
            <person name="Kuo A."/>
            <person name="Liang C."/>
            <person name="Lipzen A."/>
            <person name="Lutzoni F."/>
            <person name="Magnuson J."/>
            <person name="Mondo S."/>
            <person name="Nolan M."/>
            <person name="Ohm R."/>
            <person name="Pangilinan J."/>
            <person name="Park H.-J."/>
            <person name="Ramirez L."/>
            <person name="Alfaro M."/>
            <person name="Sun H."/>
            <person name="Tritt A."/>
            <person name="Yoshinaga Y."/>
            <person name="Zwiers L.-H."/>
            <person name="Turgeon B."/>
            <person name="Goodwin S."/>
            <person name="Spatafora J."/>
            <person name="Crous P."/>
            <person name="Grigoriev I."/>
        </authorList>
    </citation>
    <scope>NUCLEOTIDE SEQUENCE</scope>
    <source>
        <strain evidence="2">ATCC 36951</strain>
    </source>
</reference>
<dbReference type="GO" id="GO:0020037">
    <property type="term" value="F:heme binding"/>
    <property type="evidence" value="ECO:0007669"/>
    <property type="project" value="InterPro"/>
</dbReference>
<dbReference type="Pfam" id="PF00067">
    <property type="entry name" value="p450"/>
    <property type="match status" value="1"/>
</dbReference>
<dbReference type="Proteomes" id="UP000799537">
    <property type="component" value="Unassembled WGS sequence"/>
</dbReference>
<dbReference type="SUPFAM" id="SSF48264">
    <property type="entry name" value="Cytochrome P450"/>
    <property type="match status" value="1"/>
</dbReference>
<sequence>MRKDKFYRTISGDTDESIVSTRNRDEHARKRRQISNVFSHRNVLSMESLVAAKVQQLVERLDAAAASGEMIDIRQWLNYFTFDVISMMAFGNDPGFLRSGNAQAAAETTNGSKVYRVDPIMSFQDNTVHVATLGHWPALLRVTKPLTRWSMYSKRGDDFTNMCIHQVRRRLEKVSHPRNDFFQHLLTDSKGEKRCLPFGELVQEAGVLLSAGSDTTASAMTNTLYLWLRHPDVLEKLRTEIESALPDTKSAKHLVVLPHTPMRNVDYLRACLDEGLRHLPPTSIGLLRMTPPEGARIAGHWIRGGVTVSVPTYTIHHDTTLFSDPWTYRPERWLEGNAKERQNLKDYVIPFTLGRHACIGRNIAFLEQTVVLSTLVTRYAFEFTAQGFQLPVLERINANPGPLPVLILYRI</sequence>
<evidence type="ECO:0000313" key="2">
    <source>
        <dbReference type="EMBL" id="KAF2169402.1"/>
    </source>
</evidence>
<evidence type="ECO:0008006" key="4">
    <source>
        <dbReference type="Google" id="ProtNLM"/>
    </source>
</evidence>
<keyword evidence="1" id="KW-0408">Iron</keyword>
<comment type="cofactor">
    <cofactor evidence="1">
        <name>heme</name>
        <dbReference type="ChEBI" id="CHEBI:30413"/>
    </cofactor>
</comment>
<keyword evidence="1" id="KW-0479">Metal-binding</keyword>